<keyword evidence="2" id="KW-1185">Reference proteome</keyword>
<gene>
    <name evidence="1" type="ORF">P8X34_10965</name>
</gene>
<dbReference type="RefSeq" id="WP_372824720.1">
    <property type="nucleotide sequence ID" value="NZ_JARRIG010000007.1"/>
</dbReference>
<reference evidence="1 2" key="1">
    <citation type="submission" date="2023-03" db="EMBL/GenBank/DDBJ databases">
        <title>Speciation in Pyrococcus: adaptation to high temperature as a mechanism.</title>
        <authorList>
            <person name="Gu J."/>
        </authorList>
    </citation>
    <scope>NUCLEOTIDE SEQUENCE [LARGE SCALE GENOMIC DNA]</scope>
    <source>
        <strain evidence="1 2">LMOA34</strain>
    </source>
</reference>
<protein>
    <submittedName>
        <fullName evidence="1">Uncharacterized protein</fullName>
    </submittedName>
</protein>
<accession>A0ABV4T5V1</accession>
<dbReference type="EMBL" id="JARRIG010000007">
    <property type="protein sequence ID" value="MFA4805247.1"/>
    <property type="molecule type" value="Genomic_DNA"/>
</dbReference>
<proteinExistence type="predicted"/>
<comment type="caution">
    <text evidence="1">The sequence shown here is derived from an EMBL/GenBank/DDBJ whole genome shotgun (WGS) entry which is preliminary data.</text>
</comment>
<dbReference type="Proteomes" id="UP001571980">
    <property type="component" value="Unassembled WGS sequence"/>
</dbReference>
<evidence type="ECO:0000313" key="2">
    <source>
        <dbReference type="Proteomes" id="UP001571980"/>
    </source>
</evidence>
<sequence length="229" mass="25497">MATVLIDITKLKEFKPKKTIDRIKVTSDGKHMLARVPKALAGSNRLDIYYGTLEGIGRTIVLDFNESGLFKYYEKHSAVVIPAEVKEVLSVVPGEYRVIVKDNRAVILLDSDAKDIEVDLNRLTKAQPKKTLLPEGFCRITNRGGHFYIVFRKGSLSAEKVKYYYGELEGAGRVLVLKPGGGGYKVRVANSGNLAKVYLPKELVMELNIEPGLYRADVQDDMLVVHLDG</sequence>
<organism evidence="1 2">
    <name type="scientific">Pyrococcus kukulkanii</name>
    <dbReference type="NCBI Taxonomy" id="1609559"/>
    <lineage>
        <taxon>Archaea</taxon>
        <taxon>Methanobacteriati</taxon>
        <taxon>Methanobacteriota</taxon>
        <taxon>Thermococci</taxon>
        <taxon>Thermococcales</taxon>
        <taxon>Thermococcaceae</taxon>
        <taxon>Pyrococcus</taxon>
    </lineage>
</organism>
<name>A0ABV4T5V1_9EURY</name>
<evidence type="ECO:0000313" key="1">
    <source>
        <dbReference type="EMBL" id="MFA4805247.1"/>
    </source>
</evidence>